<evidence type="ECO:0000259" key="1">
    <source>
        <dbReference type="Pfam" id="PF00155"/>
    </source>
</evidence>
<dbReference type="InterPro" id="IPR015424">
    <property type="entry name" value="PyrdxlP-dep_Trfase"/>
</dbReference>
<dbReference type="GO" id="GO:0006535">
    <property type="term" value="P:cysteine biosynthetic process from serine"/>
    <property type="evidence" value="ECO:0007669"/>
    <property type="project" value="TreeGrafter"/>
</dbReference>
<dbReference type="OrthoDB" id="9787096at2"/>
<dbReference type="Gene3D" id="3.90.1150.130">
    <property type="match status" value="1"/>
</dbReference>
<dbReference type="Pfam" id="PF22475">
    <property type="entry name" value="YhfS-like_C"/>
    <property type="match status" value="1"/>
</dbReference>
<dbReference type="GeneID" id="96998037"/>
<proteinExistence type="predicted"/>
<dbReference type="Proteomes" id="UP000004191">
    <property type="component" value="Unassembled WGS sequence"/>
</dbReference>
<dbReference type="GO" id="GO:0003961">
    <property type="term" value="F:O-acetylhomoserine aminocarboxypropyltransferase activity"/>
    <property type="evidence" value="ECO:0007669"/>
    <property type="project" value="TreeGrafter"/>
</dbReference>
<sequence length="368" mass="41457">MKVYPLKSISLEEAIEKQYRLVDCITKEFKGEEILQSGDYGIYPLQNQPLSTGKVEKVMAKFFNTEAAIFVRGSGTGAIREALASVLKPGDKVLVHTSEIYSTTKITFDMLGYKVVRANFNNLEDIRNTLSNNKDIKACLVQYTRQELDDFYDIEDVIREIRETNKEITIITDDNYAVMKVEKTGAELGADLSCFSMFKLLGPEGVGLIIGKKSLIDTIRKFHYSGGSQVQGPEALETLRSLVYAPTQLALQSIQVEEVCKRLNEKEIEEIEYAIVANAQSKVVLVKFKEAIAKKILEVSGSFGAIQYPVGSESRYEIVPMFYRLAGTMRSKNKEYDDYWIRINPMKSSADTVITILKRAIEKVKNVS</sequence>
<dbReference type="HOGENOM" id="CLU_766715_0_0_9"/>
<dbReference type="PATRIC" id="fig|883114.3.peg.7"/>
<evidence type="ECO:0000259" key="2">
    <source>
        <dbReference type="Pfam" id="PF22475"/>
    </source>
</evidence>
<comment type="caution">
    <text evidence="3">The sequence shown here is derived from an EMBL/GenBank/DDBJ whole genome shotgun (WGS) entry which is preliminary data.</text>
</comment>
<dbReference type="Pfam" id="PF00155">
    <property type="entry name" value="Aminotran_1_2"/>
    <property type="match status" value="1"/>
</dbReference>
<dbReference type="GO" id="GO:0030170">
    <property type="term" value="F:pyridoxal phosphate binding"/>
    <property type="evidence" value="ECO:0007669"/>
    <property type="project" value="InterPro"/>
</dbReference>
<dbReference type="Gene3D" id="3.40.640.10">
    <property type="entry name" value="Type I PLP-dependent aspartate aminotransferase-like (Major domain)"/>
    <property type="match status" value="1"/>
</dbReference>
<dbReference type="SUPFAM" id="SSF53383">
    <property type="entry name" value="PLP-dependent transferases"/>
    <property type="match status" value="1"/>
</dbReference>
<feature type="domain" description="YhfS-like C-terminal" evidence="2">
    <location>
        <begin position="257"/>
        <end position="357"/>
    </location>
</feature>
<dbReference type="InterPro" id="IPR054718">
    <property type="entry name" value="YhfS-like_C"/>
</dbReference>
<reference evidence="3 4" key="1">
    <citation type="submission" date="2012-01" db="EMBL/GenBank/DDBJ databases">
        <title>The Genome Sequence of Helcococcus kunzii ATCC 51366.</title>
        <authorList>
            <consortium name="The Broad Institute Genome Sequencing Platform"/>
            <person name="Earl A."/>
            <person name="Ward D."/>
            <person name="Feldgarden M."/>
            <person name="Gevers D."/>
            <person name="Huys G."/>
            <person name="Young S.K."/>
            <person name="Zeng Q."/>
            <person name="Gargeya S."/>
            <person name="Fitzgerald M."/>
            <person name="Haas B."/>
            <person name="Abouelleil A."/>
            <person name="Alvarado L."/>
            <person name="Arachchi H.M."/>
            <person name="Berlin A."/>
            <person name="Chapman S.B."/>
            <person name="Gearin G."/>
            <person name="Goldberg J."/>
            <person name="Griggs A."/>
            <person name="Gujja S."/>
            <person name="Hansen M."/>
            <person name="Heiman D."/>
            <person name="Howarth C."/>
            <person name="Larimer J."/>
            <person name="Lui A."/>
            <person name="MacDonald P.J.P."/>
            <person name="McCowen C."/>
            <person name="Montmayeur A."/>
            <person name="Murphy C."/>
            <person name="Neiman D."/>
            <person name="Pearson M."/>
            <person name="Priest M."/>
            <person name="Roberts A."/>
            <person name="Saif S."/>
            <person name="Shea T."/>
            <person name="Sisk P."/>
            <person name="Stolte C."/>
            <person name="Sykes S."/>
            <person name="Wortman J."/>
            <person name="Nusbaum C."/>
            <person name="Birren B."/>
        </authorList>
    </citation>
    <scope>NUCLEOTIDE SEQUENCE [LARGE SCALE GENOMIC DNA]</scope>
    <source>
        <strain evidence="3 4">ATCC 51366</strain>
    </source>
</reference>
<dbReference type="InterPro" id="IPR015421">
    <property type="entry name" value="PyrdxlP-dep_Trfase_major"/>
</dbReference>
<evidence type="ECO:0000313" key="3">
    <source>
        <dbReference type="EMBL" id="EHR36420.1"/>
    </source>
</evidence>
<dbReference type="InterPro" id="IPR006235">
    <property type="entry name" value="OAc-hSer/O-AcSer_sulfhydrylase"/>
</dbReference>
<evidence type="ECO:0000313" key="4">
    <source>
        <dbReference type="Proteomes" id="UP000004191"/>
    </source>
</evidence>
<dbReference type="eggNOG" id="COG0156">
    <property type="taxonomic scope" value="Bacteria"/>
</dbReference>
<protein>
    <submittedName>
        <fullName evidence="3">Uncharacterized protein</fullName>
    </submittedName>
</protein>
<feature type="domain" description="Aminotransferase class I/classII large" evidence="1">
    <location>
        <begin position="53"/>
        <end position="238"/>
    </location>
</feature>
<dbReference type="GO" id="GO:0071269">
    <property type="term" value="P:L-homocysteine biosynthetic process"/>
    <property type="evidence" value="ECO:0007669"/>
    <property type="project" value="TreeGrafter"/>
</dbReference>
<keyword evidence="4" id="KW-1185">Reference proteome</keyword>
<dbReference type="EMBL" id="AGEI01000001">
    <property type="protein sequence ID" value="EHR36420.1"/>
    <property type="molecule type" value="Genomic_DNA"/>
</dbReference>
<dbReference type="GO" id="GO:0004124">
    <property type="term" value="F:cysteine synthase activity"/>
    <property type="evidence" value="ECO:0007669"/>
    <property type="project" value="TreeGrafter"/>
</dbReference>
<name>H3NKZ6_9FIRM</name>
<dbReference type="RefSeq" id="WP_005396747.1">
    <property type="nucleotide sequence ID" value="NZ_JH601088.1"/>
</dbReference>
<dbReference type="AlphaFoldDB" id="H3NKZ6"/>
<dbReference type="InterPro" id="IPR004839">
    <property type="entry name" value="Aminotransferase_I/II_large"/>
</dbReference>
<dbReference type="STRING" id="883114.HMPREF9709_00007"/>
<organism evidence="3 4">
    <name type="scientific">Helcococcus kunzii ATCC 51366</name>
    <dbReference type="NCBI Taxonomy" id="883114"/>
    <lineage>
        <taxon>Bacteria</taxon>
        <taxon>Bacillati</taxon>
        <taxon>Bacillota</taxon>
        <taxon>Tissierellia</taxon>
        <taxon>Tissierellales</taxon>
        <taxon>Peptoniphilaceae</taxon>
        <taxon>Helcococcus</taxon>
    </lineage>
</organism>
<gene>
    <name evidence="3" type="ORF">HMPREF9709_00007</name>
</gene>
<accession>H3NKZ6</accession>
<dbReference type="PANTHER" id="PTHR43797:SF2">
    <property type="entry name" value="HOMOCYSTEINE_CYSTEINE SYNTHASE"/>
    <property type="match status" value="1"/>
</dbReference>
<dbReference type="PANTHER" id="PTHR43797">
    <property type="entry name" value="HOMOCYSTEINE/CYSTEINE SYNTHASE"/>
    <property type="match status" value="1"/>
</dbReference>
<dbReference type="GO" id="GO:0005737">
    <property type="term" value="C:cytoplasm"/>
    <property type="evidence" value="ECO:0007669"/>
    <property type="project" value="TreeGrafter"/>
</dbReference>